<dbReference type="SUPFAM" id="SSF55961">
    <property type="entry name" value="Bet v1-like"/>
    <property type="match status" value="1"/>
</dbReference>
<proteinExistence type="predicted"/>
<keyword evidence="2" id="KW-1185">Reference proteome</keyword>
<organism evidence="1 2">
    <name type="scientific">Namhaeicola litoreus</name>
    <dbReference type="NCBI Taxonomy" id="1052145"/>
    <lineage>
        <taxon>Bacteria</taxon>
        <taxon>Pseudomonadati</taxon>
        <taxon>Bacteroidota</taxon>
        <taxon>Flavobacteriia</taxon>
        <taxon>Flavobacteriales</taxon>
        <taxon>Flavobacteriaceae</taxon>
        <taxon>Namhaeicola</taxon>
    </lineage>
</organism>
<dbReference type="EMBL" id="JBHTMY010000004">
    <property type="protein sequence ID" value="MFD1316929.1"/>
    <property type="molecule type" value="Genomic_DNA"/>
</dbReference>
<accession>A0ABW3Y5J2</accession>
<dbReference type="Pfam" id="PF06240">
    <property type="entry name" value="COXG"/>
    <property type="match status" value="1"/>
</dbReference>
<dbReference type="Proteomes" id="UP001597201">
    <property type="component" value="Unassembled WGS sequence"/>
</dbReference>
<reference evidence="2" key="1">
    <citation type="journal article" date="2019" name="Int. J. Syst. Evol. Microbiol.">
        <title>The Global Catalogue of Microorganisms (GCM) 10K type strain sequencing project: providing services to taxonomists for standard genome sequencing and annotation.</title>
        <authorList>
            <consortium name="The Broad Institute Genomics Platform"/>
            <consortium name="The Broad Institute Genome Sequencing Center for Infectious Disease"/>
            <person name="Wu L."/>
            <person name="Ma J."/>
        </authorList>
    </citation>
    <scope>NUCLEOTIDE SEQUENCE [LARGE SCALE GENOMIC DNA]</scope>
    <source>
        <strain evidence="2">CCUG 61485</strain>
    </source>
</reference>
<dbReference type="InterPro" id="IPR023393">
    <property type="entry name" value="START-like_dom_sf"/>
</dbReference>
<evidence type="ECO:0000313" key="2">
    <source>
        <dbReference type="Proteomes" id="UP001597201"/>
    </source>
</evidence>
<dbReference type="RefSeq" id="WP_377180453.1">
    <property type="nucleotide sequence ID" value="NZ_JBHTMY010000004.1"/>
</dbReference>
<dbReference type="Gene3D" id="3.30.530.20">
    <property type="match status" value="1"/>
</dbReference>
<sequence>MNLESPKITIPKSKQEIFDFLSNVENFGKIMPENIDKFEAAEDSFIFALKGMPEIKLKLKEVIPGEKIVLGSASEKLPFSLTANIVEKESNSSDVQLVFDGNFNPMMAMMVKSPLQKFINTLISNIQNQ</sequence>
<comment type="caution">
    <text evidence="1">The sequence shown here is derived from an EMBL/GenBank/DDBJ whole genome shotgun (WGS) entry which is preliminary data.</text>
</comment>
<gene>
    <name evidence="1" type="ORF">ACFQ39_14980</name>
</gene>
<evidence type="ECO:0000313" key="1">
    <source>
        <dbReference type="EMBL" id="MFD1316929.1"/>
    </source>
</evidence>
<name>A0ABW3Y5J2_9FLAO</name>
<protein>
    <submittedName>
        <fullName evidence="1">SRPBCC domain-containing protein</fullName>
    </submittedName>
</protein>
<dbReference type="InterPro" id="IPR010419">
    <property type="entry name" value="CO_DH_gsu"/>
</dbReference>